<gene>
    <name evidence="10" type="ORF">FHS76_002669</name>
</gene>
<evidence type="ECO:0000256" key="6">
    <source>
        <dbReference type="ARBA" id="ARBA00022833"/>
    </source>
</evidence>
<dbReference type="PANTHER" id="PTHR18964">
    <property type="entry name" value="ROK (REPRESSOR, ORF, KINASE) FAMILY"/>
    <property type="match status" value="1"/>
</dbReference>
<dbReference type="GO" id="GO:0046872">
    <property type="term" value="F:metal ion binding"/>
    <property type="evidence" value="ECO:0007669"/>
    <property type="project" value="UniProtKB-KW"/>
</dbReference>
<dbReference type="InterPro" id="IPR000600">
    <property type="entry name" value="ROK"/>
</dbReference>
<protein>
    <recommendedName>
        <fullName evidence="1">N-acetylglucosamine kinase</fullName>
        <ecNumber evidence="1">2.7.1.59</ecNumber>
    </recommendedName>
</protein>
<evidence type="ECO:0000313" key="11">
    <source>
        <dbReference type="Proteomes" id="UP000555546"/>
    </source>
</evidence>
<evidence type="ECO:0000256" key="4">
    <source>
        <dbReference type="ARBA" id="ARBA00022741"/>
    </source>
</evidence>
<keyword evidence="8" id="KW-0119">Carbohydrate metabolism</keyword>
<keyword evidence="11" id="KW-1185">Reference proteome</keyword>
<dbReference type="GO" id="GO:0005524">
    <property type="term" value="F:ATP binding"/>
    <property type="evidence" value="ECO:0007669"/>
    <property type="project" value="UniProtKB-KW"/>
</dbReference>
<evidence type="ECO:0000256" key="2">
    <source>
        <dbReference type="ARBA" id="ARBA00022679"/>
    </source>
</evidence>
<dbReference type="Proteomes" id="UP000555546">
    <property type="component" value="Unassembled WGS sequence"/>
</dbReference>
<accession>A0A7W9EN64</accession>
<keyword evidence="7" id="KW-0067">ATP-binding</keyword>
<dbReference type="EC" id="2.7.1.59" evidence="1"/>
<reference evidence="10 11" key="1">
    <citation type="submission" date="2020-08" db="EMBL/GenBank/DDBJ databases">
        <title>Genomic Encyclopedia of Type Strains, Phase IV (KMG-IV): sequencing the most valuable type-strain genomes for metagenomic binning, comparative biology and taxonomic classification.</title>
        <authorList>
            <person name="Goeker M."/>
        </authorList>
    </citation>
    <scope>NUCLEOTIDE SEQUENCE [LARGE SCALE GENOMIC DNA]</scope>
    <source>
        <strain evidence="10 11">DSM 26944</strain>
    </source>
</reference>
<dbReference type="PANTHER" id="PTHR18964:SF162">
    <property type="entry name" value="N-ACETYL-D-GLUCOSAMINE KINASE"/>
    <property type="match status" value="1"/>
</dbReference>
<dbReference type="SUPFAM" id="SSF53067">
    <property type="entry name" value="Actin-like ATPase domain"/>
    <property type="match status" value="1"/>
</dbReference>
<keyword evidence="3" id="KW-0479">Metal-binding</keyword>
<dbReference type="Gene3D" id="3.30.420.40">
    <property type="match status" value="2"/>
</dbReference>
<dbReference type="AlphaFoldDB" id="A0A7W9EN64"/>
<dbReference type="RefSeq" id="WP_235992659.1">
    <property type="nucleotide sequence ID" value="NZ_JACIJG010000009.1"/>
</dbReference>
<name>A0A7W9EN64_9HYPH</name>
<evidence type="ECO:0000256" key="1">
    <source>
        <dbReference type="ARBA" id="ARBA00012122"/>
    </source>
</evidence>
<keyword evidence="5 10" id="KW-0418">Kinase</keyword>
<dbReference type="Pfam" id="PF00480">
    <property type="entry name" value="ROK"/>
    <property type="match status" value="1"/>
</dbReference>
<evidence type="ECO:0000256" key="7">
    <source>
        <dbReference type="ARBA" id="ARBA00022840"/>
    </source>
</evidence>
<dbReference type="InterPro" id="IPR043129">
    <property type="entry name" value="ATPase_NBD"/>
</dbReference>
<evidence type="ECO:0000313" key="10">
    <source>
        <dbReference type="EMBL" id="MBB5702780.1"/>
    </source>
</evidence>
<keyword evidence="6" id="KW-0862">Zinc</keyword>
<comment type="caution">
    <text evidence="10">The sequence shown here is derived from an EMBL/GenBank/DDBJ whole genome shotgun (WGS) entry which is preliminary data.</text>
</comment>
<evidence type="ECO:0000256" key="8">
    <source>
        <dbReference type="ARBA" id="ARBA00023277"/>
    </source>
</evidence>
<comment type="catalytic activity">
    <reaction evidence="9">
        <text>N-acetyl-D-glucosamine + ATP = N-acetyl-D-glucosamine 6-phosphate + ADP + H(+)</text>
        <dbReference type="Rhea" id="RHEA:17417"/>
        <dbReference type="ChEBI" id="CHEBI:15378"/>
        <dbReference type="ChEBI" id="CHEBI:30616"/>
        <dbReference type="ChEBI" id="CHEBI:57513"/>
        <dbReference type="ChEBI" id="CHEBI:456216"/>
        <dbReference type="ChEBI" id="CHEBI:506227"/>
        <dbReference type="EC" id="2.7.1.59"/>
    </reaction>
</comment>
<sequence>MGHSQPAGAAYAADIGGSFIRLARSKQDGNLILLEKLPTPADSWEKFCEALAMALLAHAPDDLGPLALSIAGLVDPVTTAAFSANIPCISGHRLSVELGEILQRQVIAANDADCLALAEAVEGAGKGHEIVFCAVLGTGVGGGLIVNGQLVRGGGGLTGEWGHGPILNTVVEIEGEPVSVPRFRCGCGQSGCVDTIGGARGIEKLHHFLNGGAADSRAILRQWQDGHREANRTVEAYLQLVADPLAAVVNITGASIIPVGGGLATAAGLISALDIAVRARILRKTDSPVVVPGKFGSEGGLIGAAIMGHRQ</sequence>
<dbReference type="PROSITE" id="PS01125">
    <property type="entry name" value="ROK"/>
    <property type="match status" value="1"/>
</dbReference>
<evidence type="ECO:0000256" key="5">
    <source>
        <dbReference type="ARBA" id="ARBA00022777"/>
    </source>
</evidence>
<keyword evidence="2 10" id="KW-0808">Transferase</keyword>
<organism evidence="10 11">
    <name type="scientific">Brucella daejeonensis</name>
    <dbReference type="NCBI Taxonomy" id="659015"/>
    <lineage>
        <taxon>Bacteria</taxon>
        <taxon>Pseudomonadati</taxon>
        <taxon>Pseudomonadota</taxon>
        <taxon>Alphaproteobacteria</taxon>
        <taxon>Hyphomicrobiales</taxon>
        <taxon>Brucellaceae</taxon>
        <taxon>Brucella/Ochrobactrum group</taxon>
        <taxon>Brucella</taxon>
    </lineage>
</organism>
<keyword evidence="4" id="KW-0547">Nucleotide-binding</keyword>
<proteinExistence type="predicted"/>
<dbReference type="InterPro" id="IPR049874">
    <property type="entry name" value="ROK_cs"/>
</dbReference>
<dbReference type="EMBL" id="JACIJG010000009">
    <property type="protein sequence ID" value="MBB5702780.1"/>
    <property type="molecule type" value="Genomic_DNA"/>
</dbReference>
<evidence type="ECO:0000256" key="3">
    <source>
        <dbReference type="ARBA" id="ARBA00022723"/>
    </source>
</evidence>
<evidence type="ECO:0000256" key="9">
    <source>
        <dbReference type="ARBA" id="ARBA00049065"/>
    </source>
</evidence>
<dbReference type="GO" id="GO:0045127">
    <property type="term" value="F:N-acetylglucosamine kinase activity"/>
    <property type="evidence" value="ECO:0007669"/>
    <property type="project" value="UniProtKB-EC"/>
</dbReference>